<organism evidence="2 3">
    <name type="scientific">Flemingia macrophylla</name>
    <dbReference type="NCBI Taxonomy" id="520843"/>
    <lineage>
        <taxon>Eukaryota</taxon>
        <taxon>Viridiplantae</taxon>
        <taxon>Streptophyta</taxon>
        <taxon>Embryophyta</taxon>
        <taxon>Tracheophyta</taxon>
        <taxon>Spermatophyta</taxon>
        <taxon>Magnoliopsida</taxon>
        <taxon>eudicotyledons</taxon>
        <taxon>Gunneridae</taxon>
        <taxon>Pentapetalae</taxon>
        <taxon>rosids</taxon>
        <taxon>fabids</taxon>
        <taxon>Fabales</taxon>
        <taxon>Fabaceae</taxon>
        <taxon>Papilionoideae</taxon>
        <taxon>50 kb inversion clade</taxon>
        <taxon>NPAAA clade</taxon>
        <taxon>indigoferoid/millettioid clade</taxon>
        <taxon>Phaseoleae</taxon>
        <taxon>Flemingia</taxon>
    </lineage>
</organism>
<feature type="transmembrane region" description="Helical" evidence="1">
    <location>
        <begin position="50"/>
        <end position="74"/>
    </location>
</feature>
<accession>A0ABD1MEP3</accession>
<reference evidence="2 3" key="1">
    <citation type="submission" date="2024-08" db="EMBL/GenBank/DDBJ databases">
        <title>Insights into the chromosomal genome structure of Flemingia macrophylla.</title>
        <authorList>
            <person name="Ding Y."/>
            <person name="Zhao Y."/>
            <person name="Bi W."/>
            <person name="Wu M."/>
            <person name="Zhao G."/>
            <person name="Gong Y."/>
            <person name="Li W."/>
            <person name="Zhang P."/>
        </authorList>
    </citation>
    <scope>NUCLEOTIDE SEQUENCE [LARGE SCALE GENOMIC DNA]</scope>
    <source>
        <strain evidence="2">DYQJB</strain>
        <tissue evidence="2">Leaf</tissue>
    </source>
</reference>
<keyword evidence="1" id="KW-0472">Membrane</keyword>
<dbReference type="InterPro" id="IPR040229">
    <property type="entry name" value="At3g27390-like"/>
</dbReference>
<evidence type="ECO:0000313" key="3">
    <source>
        <dbReference type="Proteomes" id="UP001603857"/>
    </source>
</evidence>
<proteinExistence type="predicted"/>
<keyword evidence="1" id="KW-1133">Transmembrane helix</keyword>
<dbReference type="PANTHER" id="PTHR31133:SF3">
    <property type="entry name" value="TRANSMEMBRANE PROTEIN"/>
    <property type="match status" value="1"/>
</dbReference>
<dbReference type="PANTHER" id="PTHR31133">
    <property type="entry name" value="MEMBRANE PROTEIN"/>
    <property type="match status" value="1"/>
</dbReference>
<evidence type="ECO:0000256" key="1">
    <source>
        <dbReference type="SAM" id="Phobius"/>
    </source>
</evidence>
<keyword evidence="1" id="KW-0812">Transmembrane</keyword>
<protein>
    <submittedName>
        <fullName evidence="2">Uncharacterized protein</fullName>
    </submittedName>
</protein>
<gene>
    <name evidence="2" type="ORF">Fmac_015486</name>
</gene>
<keyword evidence="3" id="KW-1185">Reference proteome</keyword>
<name>A0ABD1MEP3_9FABA</name>
<evidence type="ECO:0000313" key="2">
    <source>
        <dbReference type="EMBL" id="KAL2334273.1"/>
    </source>
</evidence>
<dbReference type="EMBL" id="JBGMDY010000005">
    <property type="protein sequence ID" value="KAL2334273.1"/>
    <property type="molecule type" value="Genomic_DNA"/>
</dbReference>
<sequence>MDGTWTTILKTFDIVKDVKHEFYDTYFSIMDDLLQPKLPDENYYDIRLRYFPAAIVAVVLGIIVDMLAISAVAICKGPYMLSKVGAICFMTS</sequence>
<dbReference type="Proteomes" id="UP001603857">
    <property type="component" value="Unassembled WGS sequence"/>
</dbReference>
<dbReference type="AlphaFoldDB" id="A0ABD1MEP3"/>
<comment type="caution">
    <text evidence="2">The sequence shown here is derived from an EMBL/GenBank/DDBJ whole genome shotgun (WGS) entry which is preliminary data.</text>
</comment>